<dbReference type="Pfam" id="PF24696">
    <property type="entry name" value="UGSC"/>
    <property type="match status" value="1"/>
</dbReference>
<comment type="caution">
    <text evidence="2">The sequence shown here is derived from an EMBL/GenBank/DDBJ whole genome shotgun (WGS) entry which is preliminary data.</text>
</comment>
<dbReference type="AlphaFoldDB" id="A0A317QEQ3"/>
<keyword evidence="3" id="KW-1185">Reference proteome</keyword>
<gene>
    <name evidence="2" type="ORF">JD79_00203</name>
</gene>
<dbReference type="InterPro" id="IPR057767">
    <property type="entry name" value="UGSC-like_dom"/>
</dbReference>
<evidence type="ECO:0000313" key="3">
    <source>
        <dbReference type="Proteomes" id="UP000246661"/>
    </source>
</evidence>
<organism evidence="2 3">
    <name type="scientific">Geodermatophilus normandii</name>
    <dbReference type="NCBI Taxonomy" id="1137989"/>
    <lineage>
        <taxon>Bacteria</taxon>
        <taxon>Bacillati</taxon>
        <taxon>Actinomycetota</taxon>
        <taxon>Actinomycetes</taxon>
        <taxon>Geodermatophilales</taxon>
        <taxon>Geodermatophilaceae</taxon>
        <taxon>Geodermatophilus</taxon>
    </lineage>
</organism>
<name>A0A317QEQ3_9ACTN</name>
<dbReference type="Proteomes" id="UP000246661">
    <property type="component" value="Unassembled WGS sequence"/>
</dbReference>
<proteinExistence type="predicted"/>
<dbReference type="EMBL" id="QGTX01000001">
    <property type="protein sequence ID" value="PWW21076.1"/>
    <property type="molecule type" value="Genomic_DNA"/>
</dbReference>
<evidence type="ECO:0000259" key="1">
    <source>
        <dbReference type="Pfam" id="PF24696"/>
    </source>
</evidence>
<evidence type="ECO:0000313" key="2">
    <source>
        <dbReference type="EMBL" id="PWW21076.1"/>
    </source>
</evidence>
<sequence length="72" mass="7620">MHDIADLEARGVVGVFLASAEFADAATAQARALGLAVPHVLVPHPVQDRTDDELRRLARDAYAAVLAAVTRS</sequence>
<feature type="domain" description="UGSC-like" evidence="1">
    <location>
        <begin position="1"/>
        <end position="70"/>
    </location>
</feature>
<reference evidence="3" key="1">
    <citation type="submission" date="2018-05" db="EMBL/GenBank/DDBJ databases">
        <authorList>
            <person name="Klenk H.-P."/>
            <person name="Huntemann M."/>
            <person name="Clum A."/>
            <person name="Pillay M."/>
            <person name="Palaniappan K."/>
            <person name="Varghese N."/>
            <person name="Mikhailova N."/>
            <person name="Stamatis D."/>
            <person name="Reddy T."/>
            <person name="Daum C."/>
            <person name="Shapiro N."/>
            <person name="Ivanova N."/>
            <person name="Kyrpides N."/>
            <person name="Woyke T."/>
        </authorList>
    </citation>
    <scope>NUCLEOTIDE SEQUENCE [LARGE SCALE GENOMIC DNA]</scope>
    <source>
        <strain evidence="3">DSM 45417</strain>
    </source>
</reference>
<accession>A0A317QEQ3</accession>
<protein>
    <recommendedName>
        <fullName evidence="1">UGSC-like domain-containing protein</fullName>
    </recommendedName>
</protein>